<evidence type="ECO:0000313" key="2">
    <source>
        <dbReference type="EMBL" id="MBE9107398.1"/>
    </source>
</evidence>
<dbReference type="InterPro" id="IPR009057">
    <property type="entry name" value="Homeodomain-like_sf"/>
</dbReference>
<dbReference type="InterPro" id="IPR002622">
    <property type="entry name" value="Transposase_14"/>
</dbReference>
<feature type="domain" description="Transposase Synechocystis PCC 6803" evidence="1">
    <location>
        <begin position="4"/>
        <end position="124"/>
    </location>
</feature>
<dbReference type="EMBL" id="JADEXF010000836">
    <property type="protein sequence ID" value="MBE9107398.1"/>
    <property type="molecule type" value="Genomic_DNA"/>
</dbReference>
<organism evidence="2 3">
    <name type="scientific">Nostoc cf. edaphicum LEGE 07299</name>
    <dbReference type="NCBI Taxonomy" id="2777974"/>
    <lineage>
        <taxon>Bacteria</taxon>
        <taxon>Bacillati</taxon>
        <taxon>Cyanobacteriota</taxon>
        <taxon>Cyanophyceae</taxon>
        <taxon>Nostocales</taxon>
        <taxon>Nostocaceae</taxon>
        <taxon>Nostoc</taxon>
    </lineage>
</organism>
<protein>
    <submittedName>
        <fullName evidence="2">Transposase</fullName>
    </submittedName>
</protein>
<gene>
    <name evidence="2" type="ORF">IQ229_21440</name>
</gene>
<accession>A0ABR9U403</accession>
<dbReference type="InterPro" id="IPR036388">
    <property type="entry name" value="WH-like_DNA-bd_sf"/>
</dbReference>
<evidence type="ECO:0000259" key="1">
    <source>
        <dbReference type="Pfam" id="PF01710"/>
    </source>
</evidence>
<sequence>MKPYSCDLRQKVINAHNNQEGSQRHLAKRFSVSLSFVQSLLRRYRNSGTVEALPHGGGQKPKLNNEQLALVELLVESDNDATLVELCEQLELQTQLKISRSTMGRITQKLNLTRKKKHCTQAKNI</sequence>
<dbReference type="Gene3D" id="1.10.10.10">
    <property type="entry name" value="Winged helix-like DNA-binding domain superfamily/Winged helix DNA-binding domain"/>
    <property type="match status" value="1"/>
</dbReference>
<evidence type="ECO:0000313" key="3">
    <source>
        <dbReference type="Proteomes" id="UP000647836"/>
    </source>
</evidence>
<reference evidence="2 3" key="1">
    <citation type="submission" date="2020-10" db="EMBL/GenBank/DDBJ databases">
        <authorList>
            <person name="Castelo-Branco R."/>
            <person name="Eusebio N."/>
            <person name="Adriana R."/>
            <person name="Vieira A."/>
            <person name="Brugerolle De Fraissinette N."/>
            <person name="Rezende De Castro R."/>
            <person name="Schneider M.P."/>
            <person name="Vasconcelos V."/>
            <person name="Leao P.N."/>
        </authorList>
    </citation>
    <scope>NUCLEOTIDE SEQUENCE [LARGE SCALE GENOMIC DNA]</scope>
    <source>
        <strain evidence="2 3">LEGE 07299</strain>
    </source>
</reference>
<comment type="caution">
    <text evidence="2">The sequence shown here is derived from an EMBL/GenBank/DDBJ whole genome shotgun (WGS) entry which is preliminary data.</text>
</comment>
<dbReference type="RefSeq" id="WP_194047174.1">
    <property type="nucleotide sequence ID" value="NZ_JADEXF010000836.1"/>
</dbReference>
<dbReference type="Proteomes" id="UP000647836">
    <property type="component" value="Unassembled WGS sequence"/>
</dbReference>
<name>A0ABR9U403_9NOSO</name>
<proteinExistence type="predicted"/>
<keyword evidence="3" id="KW-1185">Reference proteome</keyword>
<dbReference type="Pfam" id="PF01710">
    <property type="entry name" value="HTH_Tnp_IS630"/>
    <property type="match status" value="1"/>
</dbReference>
<dbReference type="SUPFAM" id="SSF46689">
    <property type="entry name" value="Homeodomain-like"/>
    <property type="match status" value="1"/>
</dbReference>